<name>A0A2W5N1K1_9BACT</name>
<sequence>MLEFRGKNYSKTAVDTVFAVNYLAENGERASLTNIMREITEARMQKDKEYLAENRFSLKAIFLSALQYGNGSAHHFYREPPMAKVAFLLSSLIDDNLLQSHWERSSNSALQEKYGNRRHYYITPIGKAMVAQLGTAPEPVADLEYRP</sequence>
<evidence type="ECO:0000313" key="2">
    <source>
        <dbReference type="Proteomes" id="UP000249417"/>
    </source>
</evidence>
<organism evidence="1 2">
    <name type="scientific">Micavibrio aeruginosavorus</name>
    <dbReference type="NCBI Taxonomy" id="349221"/>
    <lineage>
        <taxon>Bacteria</taxon>
        <taxon>Pseudomonadati</taxon>
        <taxon>Bdellovibrionota</taxon>
        <taxon>Bdellovibrionia</taxon>
        <taxon>Bdellovibrionales</taxon>
        <taxon>Pseudobdellovibrionaceae</taxon>
        <taxon>Micavibrio</taxon>
    </lineage>
</organism>
<evidence type="ECO:0000313" key="1">
    <source>
        <dbReference type="EMBL" id="PZQ47391.1"/>
    </source>
</evidence>
<accession>A0A2W5N1K1</accession>
<dbReference type="AlphaFoldDB" id="A0A2W5N1K1"/>
<gene>
    <name evidence="1" type="ORF">DI551_03600</name>
</gene>
<dbReference type="Proteomes" id="UP000249417">
    <property type="component" value="Unassembled WGS sequence"/>
</dbReference>
<comment type="caution">
    <text evidence="1">The sequence shown here is derived from an EMBL/GenBank/DDBJ whole genome shotgun (WGS) entry which is preliminary data.</text>
</comment>
<protein>
    <submittedName>
        <fullName evidence="1">Uncharacterized protein</fullName>
    </submittedName>
</protein>
<dbReference type="EMBL" id="QFQB01000014">
    <property type="protein sequence ID" value="PZQ47391.1"/>
    <property type="molecule type" value="Genomic_DNA"/>
</dbReference>
<reference evidence="1 2" key="1">
    <citation type="submission" date="2017-08" db="EMBL/GenBank/DDBJ databases">
        <title>Infants hospitalized years apart are colonized by the same room-sourced microbial strains.</title>
        <authorList>
            <person name="Brooks B."/>
            <person name="Olm M.R."/>
            <person name="Firek B.A."/>
            <person name="Baker R."/>
            <person name="Thomas B.C."/>
            <person name="Morowitz M.J."/>
            <person name="Banfield J.F."/>
        </authorList>
    </citation>
    <scope>NUCLEOTIDE SEQUENCE [LARGE SCALE GENOMIC DNA]</scope>
    <source>
        <strain evidence="1">S2_005_002_R2_29</strain>
    </source>
</reference>
<proteinExistence type="predicted"/>